<reference evidence="1 2" key="1">
    <citation type="submission" date="2021-03" db="EMBL/GenBank/DDBJ databases">
        <title>Sequencing the genomes of 1000 actinobacteria strains.</title>
        <authorList>
            <person name="Klenk H.-P."/>
        </authorList>
    </citation>
    <scope>NUCLEOTIDE SEQUENCE [LARGE SCALE GENOMIC DNA]</scope>
    <source>
        <strain evidence="1 2">DSM 45516</strain>
    </source>
</reference>
<keyword evidence="2" id="KW-1185">Reference proteome</keyword>
<dbReference type="Pfam" id="PF13560">
    <property type="entry name" value="HTH_31"/>
    <property type="match status" value="1"/>
</dbReference>
<dbReference type="InterPro" id="IPR010982">
    <property type="entry name" value="Lambda_DNA-bd_dom_sf"/>
</dbReference>
<evidence type="ECO:0000313" key="1">
    <source>
        <dbReference type="EMBL" id="MBP2190727.1"/>
    </source>
</evidence>
<gene>
    <name evidence="1" type="ORF">BJ987_003628</name>
</gene>
<organism evidence="1 2">
    <name type="scientific">Nocardia goodfellowii</name>
    <dbReference type="NCBI Taxonomy" id="882446"/>
    <lineage>
        <taxon>Bacteria</taxon>
        <taxon>Bacillati</taxon>
        <taxon>Actinomycetota</taxon>
        <taxon>Actinomycetes</taxon>
        <taxon>Mycobacteriales</taxon>
        <taxon>Nocardiaceae</taxon>
        <taxon>Nocardia</taxon>
    </lineage>
</organism>
<sequence>MATTGRPLTVGERIEIRRRRLGLSRRVVAQLAGRSEEWLRQIERGHRELDSIAALYRMAEVLHLDDPTALLGHPTSSRSAARDIAPALTSLNHAIMDHPTARAFGVETPGPPPPPEQVRAALEQCWSSWLGAPDRYTRLTTQLPLVLRSARSLRAATRTTASGSAHDAGLLLAESYHLARFLLTRVGDYHLAWLVADRPVGIFADAKQPILVAVSAWHVAAALNNLGYHAECRDYALAAARRLASVRAGRSVLGALQLVAAYGAAGVGDSIGSQDLVTAARETAAGLDPEAPERRDVWFGVAEVAIAEIDIAVRLGRLSDAVRLAAQVELADTASIEQRVRYYTTIAHVYGLLGDDTSAVVALQRACQACPEDIRYDWLVHRTLQRLSRRDHHLVRRELTALLSVAGLA</sequence>
<dbReference type="EMBL" id="JAGGMR010000001">
    <property type="protein sequence ID" value="MBP2190727.1"/>
    <property type="molecule type" value="Genomic_DNA"/>
</dbReference>
<proteinExistence type="predicted"/>
<dbReference type="RefSeq" id="WP_209891269.1">
    <property type="nucleotide sequence ID" value="NZ_JAGGMR010000001.1"/>
</dbReference>
<dbReference type="SUPFAM" id="SSF47413">
    <property type="entry name" value="lambda repressor-like DNA-binding domains"/>
    <property type="match status" value="1"/>
</dbReference>
<evidence type="ECO:0000313" key="2">
    <source>
        <dbReference type="Proteomes" id="UP001519325"/>
    </source>
</evidence>
<protein>
    <submittedName>
        <fullName evidence="1">Transcriptional regulator with XRE-family HTH domain</fullName>
    </submittedName>
</protein>
<comment type="caution">
    <text evidence="1">The sequence shown here is derived from an EMBL/GenBank/DDBJ whole genome shotgun (WGS) entry which is preliminary data.</text>
</comment>
<accession>A0ABS4QGC0</accession>
<dbReference type="Gene3D" id="1.10.260.40">
    <property type="entry name" value="lambda repressor-like DNA-binding domains"/>
    <property type="match status" value="1"/>
</dbReference>
<name>A0ABS4QGC0_9NOCA</name>
<dbReference type="Proteomes" id="UP001519325">
    <property type="component" value="Unassembled WGS sequence"/>
</dbReference>